<dbReference type="Pfam" id="PF07715">
    <property type="entry name" value="Plug"/>
    <property type="match status" value="1"/>
</dbReference>
<dbReference type="CDD" id="cd01347">
    <property type="entry name" value="ligand_gated_channel"/>
    <property type="match status" value="1"/>
</dbReference>
<evidence type="ECO:0000256" key="2">
    <source>
        <dbReference type="ARBA" id="ARBA00009810"/>
    </source>
</evidence>
<feature type="compositionally biased region" description="Polar residues" evidence="13">
    <location>
        <begin position="32"/>
        <end position="48"/>
    </location>
</feature>
<evidence type="ECO:0000259" key="15">
    <source>
        <dbReference type="Pfam" id="PF00593"/>
    </source>
</evidence>
<dbReference type="InterPro" id="IPR000531">
    <property type="entry name" value="Beta-barrel_TonB"/>
</dbReference>
<keyword evidence="5 11" id="KW-0812">Transmembrane</keyword>
<dbReference type="SUPFAM" id="SSF56935">
    <property type="entry name" value="Porins"/>
    <property type="match status" value="1"/>
</dbReference>
<evidence type="ECO:0000256" key="12">
    <source>
        <dbReference type="RuleBase" id="RU003357"/>
    </source>
</evidence>
<keyword evidence="6 14" id="KW-0732">Signal</keyword>
<dbReference type="Gene3D" id="2.170.130.10">
    <property type="entry name" value="TonB-dependent receptor, plug domain"/>
    <property type="match status" value="1"/>
</dbReference>
<feature type="domain" description="TonB-dependent receptor-like beta-barrel" evidence="15">
    <location>
        <begin position="259"/>
        <end position="664"/>
    </location>
</feature>
<evidence type="ECO:0000256" key="4">
    <source>
        <dbReference type="ARBA" id="ARBA00022452"/>
    </source>
</evidence>
<keyword evidence="3 11" id="KW-0813">Transport</keyword>
<evidence type="ECO:0000256" key="5">
    <source>
        <dbReference type="ARBA" id="ARBA00022692"/>
    </source>
</evidence>
<accession>A0ABW8ZD92</accession>
<keyword evidence="10 11" id="KW-0998">Cell outer membrane</keyword>
<keyword evidence="8 11" id="KW-0472">Membrane</keyword>
<dbReference type="InterPro" id="IPR039426">
    <property type="entry name" value="TonB-dep_rcpt-like"/>
</dbReference>
<protein>
    <submittedName>
        <fullName evidence="17">TonB-dependent receptor</fullName>
    </submittedName>
</protein>
<dbReference type="Pfam" id="PF00593">
    <property type="entry name" value="TonB_dep_Rec_b-barrel"/>
    <property type="match status" value="1"/>
</dbReference>
<evidence type="ECO:0000313" key="18">
    <source>
        <dbReference type="Proteomes" id="UP001629214"/>
    </source>
</evidence>
<keyword evidence="4 11" id="KW-1134">Transmembrane beta strand</keyword>
<dbReference type="RefSeq" id="WP_408170303.1">
    <property type="nucleotide sequence ID" value="NZ_JAQQFR010000019.1"/>
</dbReference>
<sequence>MKTNIKNALKSSRRYSLGVLAAGVAMSASAQQALQTPQTESNGNNSLPEISVSAGKNDAKNISKSVVRNDAASLPTSVTVIERAEIDRTNVGRDISDLLRRVPGIMAHTLDQGDIGNSIKMRGFFSSSHGADTAVYVDGVPQNVPSSAINHGMNDMSWLTPEMIDSIEVIKGPFSALYGDQNRAGAVNITTRNVAENSIGITVGSQGTKRLNAVLSGKSGPIQSLIVADLYKTDGFRDNSDGRRGSIFIKESMIYGDSLWALRAAYQKADWNAAGFLNVNDLRSGKVSDTQRDPTAPPLWGDSRRSSLVLSRAPASGAEGLRVSGYVEDYQRRRATGASTTALNVAEDDRRIMGARSVYDMLFGDKAALSIGADIRRDVGSAINQNWPNSLPGANYTFDQDLDLVTYGVFAQGQYKPVESLKLLAGLRLDSFDYDITNRKLPAASLSYKQSVATPKFGIVWTPVSSLDLFANSGSGFRSPGQSELSPSGSLGPLGASGGTAFPDLKPSKVTSYDFGFNLRPTSRWRMSAATYHTVNDSEIAQIAPNVFGPVGNTTRDGWEIDSSYDITADFSVYGSFGRIIRAHINSAAPGTASDLSVPRDTYKAGAAYSTPFAAGKLLFNADAYFISGVPYFSGTPLVKSYSRPYSRYDLRGTYSIGKFDWTAAFVLQPHQYSSEVAVGSTAALLIDPVAKTQVNLSMRYRF</sequence>
<name>A0ABW8ZD92_9BURK</name>
<evidence type="ECO:0000256" key="3">
    <source>
        <dbReference type="ARBA" id="ARBA00022448"/>
    </source>
</evidence>
<dbReference type="PANTHER" id="PTHR30069">
    <property type="entry name" value="TONB-DEPENDENT OUTER MEMBRANE RECEPTOR"/>
    <property type="match status" value="1"/>
</dbReference>
<dbReference type="EMBL" id="JAQQFR010000019">
    <property type="protein sequence ID" value="MFL9881139.1"/>
    <property type="molecule type" value="Genomic_DNA"/>
</dbReference>
<evidence type="ECO:0000256" key="6">
    <source>
        <dbReference type="ARBA" id="ARBA00022729"/>
    </source>
</evidence>
<dbReference type="PROSITE" id="PS52016">
    <property type="entry name" value="TONB_DEPENDENT_REC_3"/>
    <property type="match status" value="1"/>
</dbReference>
<dbReference type="InterPro" id="IPR012910">
    <property type="entry name" value="Plug_dom"/>
</dbReference>
<evidence type="ECO:0000313" key="17">
    <source>
        <dbReference type="EMBL" id="MFL9881139.1"/>
    </source>
</evidence>
<evidence type="ECO:0000256" key="9">
    <source>
        <dbReference type="ARBA" id="ARBA00023170"/>
    </source>
</evidence>
<dbReference type="Proteomes" id="UP001629214">
    <property type="component" value="Unassembled WGS sequence"/>
</dbReference>
<evidence type="ECO:0000256" key="13">
    <source>
        <dbReference type="SAM" id="MobiDB-lite"/>
    </source>
</evidence>
<keyword evidence="9 17" id="KW-0675">Receptor</keyword>
<keyword evidence="18" id="KW-1185">Reference proteome</keyword>
<comment type="caution">
    <text evidence="17">The sequence shown here is derived from an EMBL/GenBank/DDBJ whole genome shotgun (WGS) entry which is preliminary data.</text>
</comment>
<evidence type="ECO:0000259" key="16">
    <source>
        <dbReference type="Pfam" id="PF07715"/>
    </source>
</evidence>
<dbReference type="InterPro" id="IPR037066">
    <property type="entry name" value="Plug_dom_sf"/>
</dbReference>
<gene>
    <name evidence="17" type="ORF">PQR63_22265</name>
</gene>
<evidence type="ECO:0000256" key="10">
    <source>
        <dbReference type="ARBA" id="ARBA00023237"/>
    </source>
</evidence>
<feature type="chain" id="PRO_5045145347" evidence="14">
    <location>
        <begin position="31"/>
        <end position="703"/>
    </location>
</feature>
<evidence type="ECO:0000256" key="11">
    <source>
        <dbReference type="PROSITE-ProRule" id="PRU01360"/>
    </source>
</evidence>
<evidence type="ECO:0000256" key="14">
    <source>
        <dbReference type="SAM" id="SignalP"/>
    </source>
</evidence>
<evidence type="ECO:0000256" key="8">
    <source>
        <dbReference type="ARBA" id="ARBA00023136"/>
    </source>
</evidence>
<keyword evidence="7 12" id="KW-0798">TonB box</keyword>
<evidence type="ECO:0000256" key="1">
    <source>
        <dbReference type="ARBA" id="ARBA00004571"/>
    </source>
</evidence>
<evidence type="ECO:0000256" key="7">
    <source>
        <dbReference type="ARBA" id="ARBA00023077"/>
    </source>
</evidence>
<reference evidence="17 18" key="1">
    <citation type="journal article" date="2024" name="Chem. Sci.">
        <title>Discovery of megapolipeptins by genome mining of a Burkholderiales bacteria collection.</title>
        <authorList>
            <person name="Paulo B.S."/>
            <person name="Recchia M.J.J."/>
            <person name="Lee S."/>
            <person name="Fergusson C.H."/>
            <person name="Romanowski S.B."/>
            <person name="Hernandez A."/>
            <person name="Krull N."/>
            <person name="Liu D.Y."/>
            <person name="Cavanagh H."/>
            <person name="Bos A."/>
            <person name="Gray C.A."/>
            <person name="Murphy B.T."/>
            <person name="Linington R.G."/>
            <person name="Eustaquio A.S."/>
        </authorList>
    </citation>
    <scope>NUCLEOTIDE SEQUENCE [LARGE SCALE GENOMIC DNA]</scope>
    <source>
        <strain evidence="17 18">RL21-008-BIB-B</strain>
    </source>
</reference>
<comment type="subcellular location">
    <subcellularLocation>
        <location evidence="1 11">Cell outer membrane</location>
        <topology evidence="1 11">Multi-pass membrane protein</topology>
    </subcellularLocation>
</comment>
<dbReference type="PANTHER" id="PTHR30069:SF29">
    <property type="entry name" value="HEMOGLOBIN AND HEMOGLOBIN-HAPTOGLOBIN-BINDING PROTEIN 1-RELATED"/>
    <property type="match status" value="1"/>
</dbReference>
<feature type="signal peptide" evidence="14">
    <location>
        <begin position="1"/>
        <end position="30"/>
    </location>
</feature>
<dbReference type="Gene3D" id="2.40.170.20">
    <property type="entry name" value="TonB-dependent receptor, beta-barrel domain"/>
    <property type="match status" value="1"/>
</dbReference>
<organism evidence="17 18">
    <name type="scientific">Herbaspirillum rhizosphaerae</name>
    <dbReference type="NCBI Taxonomy" id="346179"/>
    <lineage>
        <taxon>Bacteria</taxon>
        <taxon>Pseudomonadati</taxon>
        <taxon>Pseudomonadota</taxon>
        <taxon>Betaproteobacteria</taxon>
        <taxon>Burkholderiales</taxon>
        <taxon>Oxalobacteraceae</taxon>
        <taxon>Herbaspirillum</taxon>
    </lineage>
</organism>
<feature type="region of interest" description="Disordered" evidence="13">
    <location>
        <begin position="32"/>
        <end position="52"/>
    </location>
</feature>
<comment type="similarity">
    <text evidence="2 11 12">Belongs to the TonB-dependent receptor family.</text>
</comment>
<dbReference type="InterPro" id="IPR036942">
    <property type="entry name" value="Beta-barrel_TonB_sf"/>
</dbReference>
<proteinExistence type="inferred from homology"/>
<feature type="domain" description="TonB-dependent receptor plug" evidence="16">
    <location>
        <begin position="72"/>
        <end position="185"/>
    </location>
</feature>